<organism evidence="2 3">
    <name type="scientific">Galbibacter pacificus</name>
    <dbReference type="NCBI Taxonomy" id="2996052"/>
    <lineage>
        <taxon>Bacteria</taxon>
        <taxon>Pseudomonadati</taxon>
        <taxon>Bacteroidota</taxon>
        <taxon>Flavobacteriia</taxon>
        <taxon>Flavobacteriales</taxon>
        <taxon>Flavobacteriaceae</taxon>
        <taxon>Galbibacter</taxon>
    </lineage>
</organism>
<dbReference type="EMBL" id="JAPMUA010000003">
    <property type="protein sequence ID" value="MDG3585930.1"/>
    <property type="molecule type" value="Genomic_DNA"/>
</dbReference>
<feature type="chain" id="PRO_5046508346" evidence="1">
    <location>
        <begin position="29"/>
        <end position="174"/>
    </location>
</feature>
<reference evidence="2" key="1">
    <citation type="submission" date="2022-11" db="EMBL/GenBank/DDBJ databases">
        <title>High-quality draft genome sequence of Galbibacter sp. strain CMA-7.</title>
        <authorList>
            <person name="Wei L."/>
            <person name="Dong C."/>
            <person name="Shao Z."/>
        </authorList>
    </citation>
    <scope>NUCLEOTIDE SEQUENCE</scope>
    <source>
        <strain evidence="2">CMA-7</strain>
    </source>
</reference>
<name>A0ABT6FRM7_9FLAO</name>
<evidence type="ECO:0000313" key="3">
    <source>
        <dbReference type="Proteomes" id="UP001153642"/>
    </source>
</evidence>
<dbReference type="Proteomes" id="UP001153642">
    <property type="component" value="Unassembled WGS sequence"/>
</dbReference>
<keyword evidence="3" id="KW-1185">Reference proteome</keyword>
<evidence type="ECO:0000256" key="1">
    <source>
        <dbReference type="SAM" id="SignalP"/>
    </source>
</evidence>
<dbReference type="RefSeq" id="WP_277900154.1">
    <property type="nucleotide sequence ID" value="NZ_JAPMUA010000003.1"/>
</dbReference>
<gene>
    <name evidence="2" type="ORF">OSR52_08605</name>
</gene>
<sequence>MKMMILSKTSHLPLFALFTLMMISAKCAAQNRYTGYEYDLNYDDYYEFKYTREYKEEGNIYTTIYKIFHPTKKQHIYTITAVHYKSEKRIKVNVDKAGGGIFAHINDEEITYDNPSLKPFGFRGSVGVLGGSRVPNQLKVKFISGKYENINVANVNSTSSGSNNFYFFVLDDVK</sequence>
<keyword evidence="1" id="KW-0732">Signal</keyword>
<protein>
    <submittedName>
        <fullName evidence="2">Uncharacterized protein</fullName>
    </submittedName>
</protein>
<comment type="caution">
    <text evidence="2">The sequence shown here is derived from an EMBL/GenBank/DDBJ whole genome shotgun (WGS) entry which is preliminary data.</text>
</comment>
<feature type="signal peptide" evidence="1">
    <location>
        <begin position="1"/>
        <end position="28"/>
    </location>
</feature>
<accession>A0ABT6FRM7</accession>
<evidence type="ECO:0000313" key="2">
    <source>
        <dbReference type="EMBL" id="MDG3585930.1"/>
    </source>
</evidence>
<proteinExistence type="predicted"/>